<gene>
    <name evidence="2" type="ORF">QYF61_024682</name>
</gene>
<dbReference type="EMBL" id="JAUNZN010000001">
    <property type="protein sequence ID" value="KAK4832654.1"/>
    <property type="molecule type" value="Genomic_DNA"/>
</dbReference>
<feature type="region of interest" description="Disordered" evidence="1">
    <location>
        <begin position="134"/>
        <end position="179"/>
    </location>
</feature>
<evidence type="ECO:0000313" key="3">
    <source>
        <dbReference type="Proteomes" id="UP001333110"/>
    </source>
</evidence>
<reference evidence="2 3" key="1">
    <citation type="journal article" date="2023" name="J. Hered.">
        <title>Chromosome-level genome of the wood stork (Mycteria americana) provides insight into avian chromosome evolution.</title>
        <authorList>
            <person name="Flamio R. Jr."/>
            <person name="Ramstad K.M."/>
        </authorList>
    </citation>
    <scope>NUCLEOTIDE SEQUENCE [LARGE SCALE GENOMIC DNA]</scope>
    <source>
        <strain evidence="2">JAX WOST 10</strain>
    </source>
</reference>
<organism evidence="2 3">
    <name type="scientific">Mycteria americana</name>
    <name type="common">Wood stork</name>
    <dbReference type="NCBI Taxonomy" id="33587"/>
    <lineage>
        <taxon>Eukaryota</taxon>
        <taxon>Metazoa</taxon>
        <taxon>Chordata</taxon>
        <taxon>Craniata</taxon>
        <taxon>Vertebrata</taxon>
        <taxon>Euteleostomi</taxon>
        <taxon>Archelosauria</taxon>
        <taxon>Archosauria</taxon>
        <taxon>Dinosauria</taxon>
        <taxon>Saurischia</taxon>
        <taxon>Theropoda</taxon>
        <taxon>Coelurosauria</taxon>
        <taxon>Aves</taxon>
        <taxon>Neognathae</taxon>
        <taxon>Neoaves</taxon>
        <taxon>Aequornithes</taxon>
        <taxon>Ciconiiformes</taxon>
        <taxon>Ciconiidae</taxon>
        <taxon>Mycteria</taxon>
    </lineage>
</organism>
<comment type="caution">
    <text evidence="2">The sequence shown here is derived from an EMBL/GenBank/DDBJ whole genome shotgun (WGS) entry which is preliminary data.</text>
</comment>
<accession>A0AAN7S5C5</accession>
<dbReference type="AlphaFoldDB" id="A0AAN7S5C5"/>
<sequence length="179" mass="19538">MGKYLGQWAPPVFWNLTPEQVQNPEKLVKYLEKVCCHPGNSRKTQITATCWGLARAYWALFNVIQNPQGEEKISGSDDRMTGTAASLAPVTDTVAAPTLMAGTAGTPTPTTGTAAEPESQPVLVSVAPIHKKDYTRKSAHLVRDEDEPGPSQEQEEEDAQPINEMVTTRSLSLSEMRNT</sequence>
<feature type="compositionally biased region" description="Acidic residues" evidence="1">
    <location>
        <begin position="144"/>
        <end position="159"/>
    </location>
</feature>
<protein>
    <submittedName>
        <fullName evidence="2">Uncharacterized protein</fullName>
    </submittedName>
</protein>
<keyword evidence="3" id="KW-1185">Reference proteome</keyword>
<name>A0AAN7S5C5_MYCAM</name>
<feature type="compositionally biased region" description="Polar residues" evidence="1">
    <location>
        <begin position="165"/>
        <end position="179"/>
    </location>
</feature>
<proteinExistence type="predicted"/>
<dbReference type="Proteomes" id="UP001333110">
    <property type="component" value="Unassembled WGS sequence"/>
</dbReference>
<evidence type="ECO:0000256" key="1">
    <source>
        <dbReference type="SAM" id="MobiDB-lite"/>
    </source>
</evidence>
<evidence type="ECO:0000313" key="2">
    <source>
        <dbReference type="EMBL" id="KAK4832654.1"/>
    </source>
</evidence>